<name>A0AAE0SK87_9BIVA</name>
<sequence>YLLTAVLQATKSSNELPAEGDDFDYYSSFQGFQDVMAIEGRRCLHLMQSLMKHQNVKGNIAHSKQGVDFEEKLDILIDSNDQLLERVV</sequence>
<gene>
    <name evidence="2" type="ORF">CHS0354_012379</name>
</gene>
<comment type="caution">
    <text evidence="2">The sequence shown here is derived from an EMBL/GenBank/DDBJ whole genome shotgun (WGS) entry which is preliminary data.</text>
</comment>
<protein>
    <recommendedName>
        <fullName evidence="1">Exosome-associated factor Rrp6 N-terminal domain-containing protein</fullName>
    </recommendedName>
</protein>
<dbReference type="AlphaFoldDB" id="A0AAE0SK87"/>
<evidence type="ECO:0000313" key="3">
    <source>
        <dbReference type="Proteomes" id="UP001195483"/>
    </source>
</evidence>
<dbReference type="GO" id="GO:0006396">
    <property type="term" value="P:RNA processing"/>
    <property type="evidence" value="ECO:0007669"/>
    <property type="project" value="InterPro"/>
</dbReference>
<feature type="non-terminal residue" evidence="2">
    <location>
        <position position="88"/>
    </location>
</feature>
<evidence type="ECO:0000313" key="2">
    <source>
        <dbReference type="EMBL" id="KAK3593284.1"/>
    </source>
</evidence>
<dbReference type="Proteomes" id="UP001195483">
    <property type="component" value="Unassembled WGS sequence"/>
</dbReference>
<proteinExistence type="predicted"/>
<reference evidence="2" key="3">
    <citation type="submission" date="2023-05" db="EMBL/GenBank/DDBJ databases">
        <authorList>
            <person name="Smith C.H."/>
        </authorList>
    </citation>
    <scope>NUCLEOTIDE SEQUENCE</scope>
    <source>
        <strain evidence="2">CHS0354</strain>
        <tissue evidence="2">Mantle</tissue>
    </source>
</reference>
<keyword evidence="3" id="KW-1185">Reference proteome</keyword>
<reference evidence="2" key="2">
    <citation type="journal article" date="2021" name="Genome Biol. Evol.">
        <title>Developing a high-quality reference genome for a parasitic bivalve with doubly uniparental inheritance (Bivalvia: Unionida).</title>
        <authorList>
            <person name="Smith C.H."/>
        </authorList>
    </citation>
    <scope>NUCLEOTIDE SEQUENCE</scope>
    <source>
        <strain evidence="2">CHS0354</strain>
        <tissue evidence="2">Mantle</tissue>
    </source>
</reference>
<dbReference type="GO" id="GO:0000176">
    <property type="term" value="C:nuclear exosome (RNase complex)"/>
    <property type="evidence" value="ECO:0007669"/>
    <property type="project" value="InterPro"/>
</dbReference>
<dbReference type="Pfam" id="PF08066">
    <property type="entry name" value="PMC2NT"/>
    <property type="match status" value="1"/>
</dbReference>
<dbReference type="InterPro" id="IPR012588">
    <property type="entry name" value="Exosome-assoc_fac_Rrp6_N"/>
</dbReference>
<organism evidence="2 3">
    <name type="scientific">Potamilus streckersoni</name>
    <dbReference type="NCBI Taxonomy" id="2493646"/>
    <lineage>
        <taxon>Eukaryota</taxon>
        <taxon>Metazoa</taxon>
        <taxon>Spiralia</taxon>
        <taxon>Lophotrochozoa</taxon>
        <taxon>Mollusca</taxon>
        <taxon>Bivalvia</taxon>
        <taxon>Autobranchia</taxon>
        <taxon>Heteroconchia</taxon>
        <taxon>Palaeoheterodonta</taxon>
        <taxon>Unionida</taxon>
        <taxon>Unionoidea</taxon>
        <taxon>Unionidae</taxon>
        <taxon>Ambleminae</taxon>
        <taxon>Lampsilini</taxon>
        <taxon>Potamilus</taxon>
    </lineage>
</organism>
<accession>A0AAE0SK87</accession>
<feature type="domain" description="Exosome-associated factor Rrp6 N-terminal" evidence="1">
    <location>
        <begin position="8"/>
        <end position="87"/>
    </location>
</feature>
<feature type="non-terminal residue" evidence="2">
    <location>
        <position position="1"/>
    </location>
</feature>
<reference evidence="2" key="1">
    <citation type="journal article" date="2021" name="Genome Biol. Evol.">
        <title>A High-Quality Reference Genome for a Parasitic Bivalve with Doubly Uniparental Inheritance (Bivalvia: Unionida).</title>
        <authorList>
            <person name="Smith C.H."/>
        </authorList>
    </citation>
    <scope>NUCLEOTIDE SEQUENCE</scope>
    <source>
        <strain evidence="2">CHS0354</strain>
    </source>
</reference>
<evidence type="ECO:0000259" key="1">
    <source>
        <dbReference type="Pfam" id="PF08066"/>
    </source>
</evidence>
<dbReference type="EMBL" id="JAEAOA010000748">
    <property type="protein sequence ID" value="KAK3593284.1"/>
    <property type="molecule type" value="Genomic_DNA"/>
</dbReference>